<dbReference type="GO" id="GO:0031966">
    <property type="term" value="C:mitochondrial membrane"/>
    <property type="evidence" value="ECO:0007669"/>
    <property type="project" value="UniProtKB-SubCell"/>
</dbReference>
<evidence type="ECO:0000313" key="13">
    <source>
        <dbReference type="Proteomes" id="UP000887565"/>
    </source>
</evidence>
<comment type="subcellular location">
    <subcellularLocation>
        <location evidence="1">Mitochondrion membrane</location>
        <topology evidence="1">Multi-pass membrane protein</topology>
    </subcellularLocation>
</comment>
<evidence type="ECO:0000256" key="10">
    <source>
        <dbReference type="RuleBase" id="RU000488"/>
    </source>
</evidence>
<feature type="transmembrane region" description="Helical" evidence="12">
    <location>
        <begin position="113"/>
        <end position="134"/>
    </location>
</feature>
<organism evidence="13 14">
    <name type="scientific">Romanomermis culicivorax</name>
    <name type="common">Nematode worm</name>
    <dbReference type="NCBI Taxonomy" id="13658"/>
    <lineage>
        <taxon>Eukaryota</taxon>
        <taxon>Metazoa</taxon>
        <taxon>Ecdysozoa</taxon>
        <taxon>Nematoda</taxon>
        <taxon>Enoplea</taxon>
        <taxon>Dorylaimia</taxon>
        <taxon>Mermithida</taxon>
        <taxon>Mermithoidea</taxon>
        <taxon>Mermithidae</taxon>
        <taxon>Romanomermis</taxon>
    </lineage>
</organism>
<dbReference type="AlphaFoldDB" id="A0A915L4W4"/>
<name>A0A915L4W4_ROMCU</name>
<keyword evidence="5" id="KW-0677">Repeat</keyword>
<dbReference type="WBParaSite" id="nRc.2.0.1.t46099-RA">
    <property type="protein sequence ID" value="nRc.2.0.1.t46099-RA"/>
    <property type="gene ID" value="nRc.2.0.1.g46099"/>
</dbReference>
<evidence type="ECO:0000256" key="9">
    <source>
        <dbReference type="PROSITE-ProRule" id="PRU00282"/>
    </source>
</evidence>
<sequence length="306" mass="33795">MIGPLLILFKGISSPLAGLAFINAVVFSVYGTSLKYFSSLYGDNIKSYFCAGCSAGLIQSLICSPMELAKLRLQLQGQGIWARHIFFYMDPPLPYSGPLDCLRKVYKLKGFRGIFRGLPLTVTRDGPCFGIYFASYEWLTRSMTPGGPETLTTVNLLFAGGAAGMISWLFLYPIDVVKSRFQADDKLEYKNSWHCAKTSYKTEGWRVFGHGLPSALLRAFPTNAVTFFTVEWIFRLANGYLLSSATNNSNNNSNDNNRRTKENKESSATSASEAKNYLFLPVPERNSQSPTSGGVGSSAMELTLFS</sequence>
<dbReference type="Proteomes" id="UP000887565">
    <property type="component" value="Unplaced"/>
</dbReference>
<evidence type="ECO:0000256" key="8">
    <source>
        <dbReference type="ARBA" id="ARBA00023136"/>
    </source>
</evidence>
<keyword evidence="3 10" id="KW-0813">Transport</keyword>
<feature type="region of interest" description="Disordered" evidence="11">
    <location>
        <begin position="246"/>
        <end position="271"/>
    </location>
</feature>
<feature type="transmembrane region" description="Helical" evidence="12">
    <location>
        <begin position="154"/>
        <end position="172"/>
    </location>
</feature>
<feature type="compositionally biased region" description="Low complexity" evidence="11">
    <location>
        <begin position="246"/>
        <end position="255"/>
    </location>
</feature>
<dbReference type="Gene3D" id="1.50.40.10">
    <property type="entry name" value="Mitochondrial carrier domain"/>
    <property type="match status" value="1"/>
</dbReference>
<dbReference type="InterPro" id="IPR023395">
    <property type="entry name" value="MCP_dom_sf"/>
</dbReference>
<feature type="repeat" description="Solcar" evidence="9">
    <location>
        <begin position="151"/>
        <end position="236"/>
    </location>
</feature>
<evidence type="ECO:0000256" key="1">
    <source>
        <dbReference type="ARBA" id="ARBA00004225"/>
    </source>
</evidence>
<proteinExistence type="inferred from homology"/>
<evidence type="ECO:0000256" key="7">
    <source>
        <dbReference type="ARBA" id="ARBA00023128"/>
    </source>
</evidence>
<dbReference type="InterPro" id="IPR050567">
    <property type="entry name" value="Mitochondrial_Carrier"/>
</dbReference>
<keyword evidence="6 12" id="KW-1133">Transmembrane helix</keyword>
<keyword evidence="8 9" id="KW-0472">Membrane</keyword>
<evidence type="ECO:0000256" key="3">
    <source>
        <dbReference type="ARBA" id="ARBA00022448"/>
    </source>
</evidence>
<dbReference type="PANTHER" id="PTHR45624:SF61">
    <property type="entry name" value="MITOCHONDRIAL BASIC AMINO ACIDS TRANSPORTER"/>
    <property type="match status" value="1"/>
</dbReference>
<protein>
    <submittedName>
        <fullName evidence="14">Uncharacterized protein</fullName>
    </submittedName>
</protein>
<evidence type="ECO:0000256" key="12">
    <source>
        <dbReference type="SAM" id="Phobius"/>
    </source>
</evidence>
<dbReference type="SUPFAM" id="SSF103506">
    <property type="entry name" value="Mitochondrial carrier"/>
    <property type="match status" value="1"/>
</dbReference>
<dbReference type="Pfam" id="PF00153">
    <property type="entry name" value="Mito_carr"/>
    <property type="match status" value="2"/>
</dbReference>
<dbReference type="GO" id="GO:1990575">
    <property type="term" value="P:mitochondrial L-ornithine transmembrane transport"/>
    <property type="evidence" value="ECO:0007669"/>
    <property type="project" value="TreeGrafter"/>
</dbReference>
<evidence type="ECO:0000256" key="6">
    <source>
        <dbReference type="ARBA" id="ARBA00022989"/>
    </source>
</evidence>
<feature type="transmembrane region" description="Helical" evidence="12">
    <location>
        <begin position="12"/>
        <end position="33"/>
    </location>
</feature>
<dbReference type="GO" id="GO:0005289">
    <property type="term" value="F:high-affinity L-arginine transmembrane transporter activity"/>
    <property type="evidence" value="ECO:0007669"/>
    <property type="project" value="TreeGrafter"/>
</dbReference>
<dbReference type="PANTHER" id="PTHR45624">
    <property type="entry name" value="MITOCHONDRIAL BASIC AMINO ACIDS TRANSPORTER-RELATED"/>
    <property type="match status" value="1"/>
</dbReference>
<evidence type="ECO:0000256" key="5">
    <source>
        <dbReference type="ARBA" id="ARBA00022737"/>
    </source>
</evidence>
<keyword evidence="7" id="KW-0496">Mitochondrion</keyword>
<feature type="repeat" description="Solcar" evidence="9">
    <location>
        <begin position="43"/>
        <end position="142"/>
    </location>
</feature>
<evidence type="ECO:0000256" key="2">
    <source>
        <dbReference type="ARBA" id="ARBA00006375"/>
    </source>
</evidence>
<evidence type="ECO:0000256" key="4">
    <source>
        <dbReference type="ARBA" id="ARBA00022692"/>
    </source>
</evidence>
<dbReference type="PROSITE" id="PS50920">
    <property type="entry name" value="SOLCAR"/>
    <property type="match status" value="2"/>
</dbReference>
<comment type="similarity">
    <text evidence="2 10">Belongs to the mitochondrial carrier (TC 2.A.29) family.</text>
</comment>
<reference evidence="14" key="1">
    <citation type="submission" date="2022-11" db="UniProtKB">
        <authorList>
            <consortium name="WormBaseParasite"/>
        </authorList>
    </citation>
    <scope>IDENTIFICATION</scope>
</reference>
<dbReference type="OMA" id="CAGMSFW"/>
<evidence type="ECO:0000256" key="11">
    <source>
        <dbReference type="SAM" id="MobiDB-lite"/>
    </source>
</evidence>
<keyword evidence="13" id="KW-1185">Reference proteome</keyword>
<keyword evidence="4 9" id="KW-0812">Transmembrane</keyword>
<feature type="compositionally biased region" description="Basic and acidic residues" evidence="11">
    <location>
        <begin position="256"/>
        <end position="265"/>
    </location>
</feature>
<evidence type="ECO:0000313" key="14">
    <source>
        <dbReference type="WBParaSite" id="nRc.2.0.1.t46099-RA"/>
    </source>
</evidence>
<accession>A0A915L4W4</accession>
<dbReference type="InterPro" id="IPR018108">
    <property type="entry name" value="MCP_transmembrane"/>
</dbReference>